<gene>
    <name evidence="2" type="ORF">PCOR1329_LOCUS13678</name>
</gene>
<sequence>MIELLKRWLRAHAVNRNLEEDDVARISNLLRDLLNHSDLFPSHNARSFMRTVADVYDHLQRQLRDVLEHDRTCAELATRVLSLSRNLVSDAVAFLILGPTDLTQTDTRREEWLPSLEVVSLWASITPEGTPLPAADEAQQNAMREAWGTYCGALMKDVLSTPWTIRVFHGTTEDDLVAKMRAGMIKDGAKPADGKPTRHPADSMREHMSAADPIWIVSGSSCPSLPSAIPPVSELLKIAWVAAEFDKGNFNHSGLAGPFRQRGHQPELARLNYLYAVQGLFDLLYLLSEVLTQFHRISDGLGDYGLIRIAPWLHPCLDSMVEKVQALKGCLEVLNEAVDTELVLAKARGVRVKKPRPSELMSARAHSAIQRAIASRESHVQVLLVALKELRERSSPERMPHVQEGLGSACLQLQGVLESAQFRQCVGDVVEKFPPLRDMGAPMQEAFPALLAAGGLGSGSFSSDEDDEEDADLGGGAEQADAQAPPRGVARARTLPAPPPALAAPAGARRERSQDAQRRSRREPGAGGAGQESRSEPADDRPVRAISMDQLEPPSPAAGGNPFDSVEA</sequence>
<feature type="region of interest" description="Disordered" evidence="1">
    <location>
        <begin position="457"/>
        <end position="568"/>
    </location>
</feature>
<protein>
    <submittedName>
        <fullName evidence="2">Uncharacterized protein</fullName>
    </submittedName>
</protein>
<organism evidence="2 3">
    <name type="scientific">Prorocentrum cordatum</name>
    <dbReference type="NCBI Taxonomy" id="2364126"/>
    <lineage>
        <taxon>Eukaryota</taxon>
        <taxon>Sar</taxon>
        <taxon>Alveolata</taxon>
        <taxon>Dinophyceae</taxon>
        <taxon>Prorocentrales</taxon>
        <taxon>Prorocentraceae</taxon>
        <taxon>Prorocentrum</taxon>
    </lineage>
</organism>
<reference evidence="2" key="1">
    <citation type="submission" date="2023-10" db="EMBL/GenBank/DDBJ databases">
        <authorList>
            <person name="Chen Y."/>
            <person name="Shah S."/>
            <person name="Dougan E. K."/>
            <person name="Thang M."/>
            <person name="Chan C."/>
        </authorList>
    </citation>
    <scope>NUCLEOTIDE SEQUENCE [LARGE SCALE GENOMIC DNA]</scope>
</reference>
<dbReference type="Proteomes" id="UP001189429">
    <property type="component" value="Unassembled WGS sequence"/>
</dbReference>
<dbReference type="EMBL" id="CAUYUJ010004047">
    <property type="protein sequence ID" value="CAK0807954.1"/>
    <property type="molecule type" value="Genomic_DNA"/>
</dbReference>
<feature type="compositionally biased region" description="Low complexity" evidence="1">
    <location>
        <begin position="478"/>
        <end position="495"/>
    </location>
</feature>
<comment type="caution">
    <text evidence="2">The sequence shown here is derived from an EMBL/GenBank/DDBJ whole genome shotgun (WGS) entry which is preliminary data.</text>
</comment>
<evidence type="ECO:0000256" key="1">
    <source>
        <dbReference type="SAM" id="MobiDB-lite"/>
    </source>
</evidence>
<evidence type="ECO:0000313" key="3">
    <source>
        <dbReference type="Proteomes" id="UP001189429"/>
    </source>
</evidence>
<feature type="compositionally biased region" description="Acidic residues" evidence="1">
    <location>
        <begin position="463"/>
        <end position="472"/>
    </location>
</feature>
<name>A0ABN9QP59_9DINO</name>
<proteinExistence type="predicted"/>
<evidence type="ECO:0000313" key="2">
    <source>
        <dbReference type="EMBL" id="CAK0807954.1"/>
    </source>
</evidence>
<keyword evidence="3" id="KW-1185">Reference proteome</keyword>
<feature type="compositionally biased region" description="Basic and acidic residues" evidence="1">
    <location>
        <begin position="508"/>
        <end position="524"/>
    </location>
</feature>
<feature type="compositionally biased region" description="Basic and acidic residues" evidence="1">
    <location>
        <begin position="533"/>
        <end position="543"/>
    </location>
</feature>
<accession>A0ABN9QP59</accession>